<dbReference type="PANTHER" id="PTHR42865">
    <property type="entry name" value="PROTON/GLUTAMATE-ASPARTATE SYMPORTER"/>
    <property type="match status" value="1"/>
</dbReference>
<evidence type="ECO:0000256" key="3">
    <source>
        <dbReference type="ARBA" id="ARBA00022475"/>
    </source>
</evidence>
<keyword evidence="2" id="KW-0813">Transport</keyword>
<dbReference type="RefSeq" id="WP_188448692.1">
    <property type="nucleotide sequence ID" value="NZ_BMDW01000020.1"/>
</dbReference>
<keyword evidence="9" id="KW-1185">Reference proteome</keyword>
<reference evidence="9" key="1">
    <citation type="journal article" date="2019" name="Int. J. Syst. Evol. Microbiol.">
        <title>The Global Catalogue of Microorganisms (GCM) 10K type strain sequencing project: providing services to taxonomists for standard genome sequencing and annotation.</title>
        <authorList>
            <consortium name="The Broad Institute Genomics Platform"/>
            <consortium name="The Broad Institute Genome Sequencing Center for Infectious Disease"/>
            <person name="Wu L."/>
            <person name="Ma J."/>
        </authorList>
    </citation>
    <scope>NUCLEOTIDE SEQUENCE [LARGE SCALE GENOMIC DNA]</scope>
    <source>
        <strain evidence="9">CGMCC 1.10106</strain>
    </source>
</reference>
<dbReference type="SUPFAM" id="SSF118215">
    <property type="entry name" value="Proton glutamate symport protein"/>
    <property type="match status" value="1"/>
</dbReference>
<evidence type="ECO:0000256" key="7">
    <source>
        <dbReference type="SAM" id="Phobius"/>
    </source>
</evidence>
<dbReference type="Pfam" id="PF00375">
    <property type="entry name" value="SDF"/>
    <property type="match status" value="1"/>
</dbReference>
<name>A0ABQ1H2I9_9SPHN</name>
<evidence type="ECO:0000313" key="9">
    <source>
        <dbReference type="Proteomes" id="UP000618591"/>
    </source>
</evidence>
<keyword evidence="5 7" id="KW-1133">Transmembrane helix</keyword>
<evidence type="ECO:0000256" key="6">
    <source>
        <dbReference type="ARBA" id="ARBA00023136"/>
    </source>
</evidence>
<organism evidence="8 9">
    <name type="scientific">Sphingomonas psychrolutea</name>
    <dbReference type="NCBI Taxonomy" id="1259676"/>
    <lineage>
        <taxon>Bacteria</taxon>
        <taxon>Pseudomonadati</taxon>
        <taxon>Pseudomonadota</taxon>
        <taxon>Alphaproteobacteria</taxon>
        <taxon>Sphingomonadales</taxon>
        <taxon>Sphingomonadaceae</taxon>
        <taxon>Sphingomonas</taxon>
    </lineage>
</organism>
<dbReference type="EMBL" id="BMDW01000020">
    <property type="protein sequence ID" value="GGA56559.1"/>
    <property type="molecule type" value="Genomic_DNA"/>
</dbReference>
<feature type="transmembrane region" description="Helical" evidence="7">
    <location>
        <begin position="51"/>
        <end position="72"/>
    </location>
</feature>
<feature type="transmembrane region" description="Helical" evidence="7">
    <location>
        <begin position="193"/>
        <end position="215"/>
    </location>
</feature>
<accession>A0ABQ1H2I9</accession>
<feature type="transmembrane region" description="Helical" evidence="7">
    <location>
        <begin position="84"/>
        <end position="107"/>
    </location>
</feature>
<proteinExistence type="predicted"/>
<dbReference type="PRINTS" id="PR00173">
    <property type="entry name" value="EDTRNSPORT"/>
</dbReference>
<feature type="transmembrane region" description="Helical" evidence="7">
    <location>
        <begin position="321"/>
        <end position="346"/>
    </location>
</feature>
<evidence type="ECO:0000256" key="5">
    <source>
        <dbReference type="ARBA" id="ARBA00022989"/>
    </source>
</evidence>
<keyword evidence="6 7" id="KW-0472">Membrane</keyword>
<evidence type="ECO:0000256" key="2">
    <source>
        <dbReference type="ARBA" id="ARBA00022448"/>
    </source>
</evidence>
<feature type="transmembrane region" description="Helical" evidence="7">
    <location>
        <begin position="227"/>
        <end position="253"/>
    </location>
</feature>
<sequence length="429" mass="42774">MSRSFNSPSTRILGALVLGLLLGVALAASNPGAVPGVVGVAQPIGTAWLNALQMTVIPLVFSLLVTGIAATAEAARSGAVAARAIAVILTIMVASAVAAAILTPLFLGFAPMPAASAAALRGALADVAPAGPVPPLGEFMAGMVPSNVVAAAANGAFLSLILFALIFAFALTRIDRAGRETLTGVFAAIRDTMLVMIGWIIWIAPVGVFALALTVAARTGTAAVGALLHYIVTVSSVGVAVSLFALPLALWGGRVAFGRFLRESAPALAVALSTQSSLASLPAMLKGSEALGVPVATSGVALPLCVAMLRATGPAMNLAVAIYVAAWFGVPLTFATLGAATAIAVLTSLGSVSLPGQVSFISAISPIAVTLGVPLAPLGLLLAVETLPDIFRTLGNVIFDLAVTVTVAARSDPAELTAADALLSEPAQP</sequence>
<keyword evidence="3" id="KW-1003">Cell membrane</keyword>
<evidence type="ECO:0000313" key="8">
    <source>
        <dbReference type="EMBL" id="GGA56559.1"/>
    </source>
</evidence>
<dbReference type="PANTHER" id="PTHR42865:SF7">
    <property type="entry name" value="PROTON_GLUTAMATE-ASPARTATE SYMPORTER"/>
    <property type="match status" value="1"/>
</dbReference>
<dbReference type="Gene3D" id="1.10.3860.10">
    <property type="entry name" value="Sodium:dicarboxylate symporter"/>
    <property type="match status" value="1"/>
</dbReference>
<comment type="caution">
    <text evidence="8">The sequence shown here is derived from an EMBL/GenBank/DDBJ whole genome shotgun (WGS) entry which is preliminary data.</text>
</comment>
<feature type="transmembrane region" description="Helical" evidence="7">
    <location>
        <begin position="358"/>
        <end position="384"/>
    </location>
</feature>
<evidence type="ECO:0000256" key="1">
    <source>
        <dbReference type="ARBA" id="ARBA00004651"/>
    </source>
</evidence>
<dbReference type="Proteomes" id="UP000618591">
    <property type="component" value="Unassembled WGS sequence"/>
</dbReference>
<protein>
    <submittedName>
        <fullName evidence="8">Amino acid:proton symporter</fullName>
    </submittedName>
</protein>
<feature type="transmembrane region" description="Helical" evidence="7">
    <location>
        <begin position="148"/>
        <end position="172"/>
    </location>
</feature>
<keyword evidence="4 7" id="KW-0812">Transmembrane</keyword>
<gene>
    <name evidence="8" type="primary">gltP</name>
    <name evidence="8" type="ORF">GCM10011395_28750</name>
</gene>
<dbReference type="InterPro" id="IPR036458">
    <property type="entry name" value="Na:dicarbo_symporter_sf"/>
</dbReference>
<dbReference type="InterPro" id="IPR001991">
    <property type="entry name" value="Na-dicarboxylate_symporter"/>
</dbReference>
<evidence type="ECO:0000256" key="4">
    <source>
        <dbReference type="ARBA" id="ARBA00022692"/>
    </source>
</evidence>
<comment type="subcellular location">
    <subcellularLocation>
        <location evidence="1">Cell membrane</location>
        <topology evidence="1">Multi-pass membrane protein</topology>
    </subcellularLocation>
</comment>